<comment type="subcellular location">
    <subcellularLocation>
        <location evidence="1 7">Cell membrane</location>
        <topology evidence="1 7">Multi-pass membrane protein</topology>
    </subcellularLocation>
</comment>
<dbReference type="PROSITE" id="PS50928">
    <property type="entry name" value="ABC_TM1"/>
    <property type="match status" value="1"/>
</dbReference>
<dbReference type="InterPro" id="IPR051393">
    <property type="entry name" value="ABC_transporter_permease"/>
</dbReference>
<dbReference type="InterPro" id="IPR035906">
    <property type="entry name" value="MetI-like_sf"/>
</dbReference>
<dbReference type="InterPro" id="IPR000515">
    <property type="entry name" value="MetI-like"/>
</dbReference>
<organism evidence="9 10">
    <name type="scientific">Blautia faecis</name>
    <dbReference type="NCBI Taxonomy" id="871665"/>
    <lineage>
        <taxon>Bacteria</taxon>
        <taxon>Bacillati</taxon>
        <taxon>Bacillota</taxon>
        <taxon>Clostridia</taxon>
        <taxon>Lachnospirales</taxon>
        <taxon>Lachnospiraceae</taxon>
        <taxon>Blautia</taxon>
    </lineage>
</organism>
<evidence type="ECO:0000256" key="3">
    <source>
        <dbReference type="ARBA" id="ARBA00022475"/>
    </source>
</evidence>
<comment type="caution">
    <text evidence="9">The sequence shown here is derived from an EMBL/GenBank/DDBJ whole genome shotgun (WGS) entry which is preliminary data.</text>
</comment>
<feature type="transmembrane region" description="Helical" evidence="7">
    <location>
        <begin position="74"/>
        <end position="97"/>
    </location>
</feature>
<feature type="transmembrane region" description="Helical" evidence="7">
    <location>
        <begin position="270"/>
        <end position="290"/>
    </location>
</feature>
<feature type="transmembrane region" description="Helical" evidence="7">
    <location>
        <begin position="160"/>
        <end position="180"/>
    </location>
</feature>
<evidence type="ECO:0000256" key="5">
    <source>
        <dbReference type="ARBA" id="ARBA00022989"/>
    </source>
</evidence>
<keyword evidence="2 7" id="KW-0813">Transport</keyword>
<dbReference type="Gene3D" id="1.10.3720.10">
    <property type="entry name" value="MetI-like"/>
    <property type="match status" value="1"/>
</dbReference>
<reference evidence="9 10" key="1">
    <citation type="journal article" date="2020" name="Cell Host Microbe">
        <title>Functional and Genomic Variation between Human-Derived Isolates of Lachnospiraceae Reveals Inter- and Intra-Species Diversity.</title>
        <authorList>
            <person name="Sorbara M.T."/>
            <person name="Littmann E.R."/>
            <person name="Fontana E."/>
            <person name="Moody T.U."/>
            <person name="Kohout C.E."/>
            <person name="Gjonbalaj M."/>
            <person name="Eaton V."/>
            <person name="Seok R."/>
            <person name="Leiner I.M."/>
            <person name="Pamer E.G."/>
        </authorList>
    </citation>
    <scope>NUCLEOTIDE SEQUENCE [LARGE SCALE GENOMIC DNA]</scope>
    <source>
        <strain evidence="9 10">MSK.17.74</strain>
    </source>
</reference>
<keyword evidence="10" id="KW-1185">Reference proteome</keyword>
<sequence length="298" mass="34190">MASARRRKDCFTSFLFVLPLLTLFLVFFAYPIIYNIVISFYDWNGISVEKVFVGFANYKKLWADSVMQKTFRNFVIIAISTTVIQSALGLMLASFFIRKIKLSGLYKILFYLPAICTSTIVGTVFSKIFETNRGYLNVILRALHLDFLCQQWLATPKTALACLLFVNIWQWTGYSMLMYYTNMLNIPQDLYESATIDGAGSFKQFIYITFPLLRGTHITLIILDILGALKFFDLSYVLTDGGPAHATETFSTYIYTKSFSTFQQGQASTIVVYMFLIAMVLTVIQLKIYYKKDKKEMS</sequence>
<dbReference type="CDD" id="cd06261">
    <property type="entry name" value="TM_PBP2"/>
    <property type="match status" value="1"/>
</dbReference>
<evidence type="ECO:0000256" key="6">
    <source>
        <dbReference type="ARBA" id="ARBA00023136"/>
    </source>
</evidence>
<evidence type="ECO:0000256" key="2">
    <source>
        <dbReference type="ARBA" id="ARBA00022448"/>
    </source>
</evidence>
<name>A0ABX2HA42_9FIRM</name>
<dbReference type="Pfam" id="PF00528">
    <property type="entry name" value="BPD_transp_1"/>
    <property type="match status" value="1"/>
</dbReference>
<dbReference type="EMBL" id="JAAITS010000054">
    <property type="protein sequence ID" value="NSG86929.1"/>
    <property type="molecule type" value="Genomic_DNA"/>
</dbReference>
<evidence type="ECO:0000313" key="10">
    <source>
        <dbReference type="Proteomes" id="UP001644719"/>
    </source>
</evidence>
<keyword evidence="6 7" id="KW-0472">Membrane</keyword>
<evidence type="ECO:0000259" key="8">
    <source>
        <dbReference type="PROSITE" id="PS50928"/>
    </source>
</evidence>
<dbReference type="RefSeq" id="WP_118577869.1">
    <property type="nucleotide sequence ID" value="NZ_JAAITS010000054.1"/>
</dbReference>
<comment type="similarity">
    <text evidence="7">Belongs to the binding-protein-dependent transport system permease family.</text>
</comment>
<evidence type="ECO:0000313" key="9">
    <source>
        <dbReference type="EMBL" id="NSG86929.1"/>
    </source>
</evidence>
<accession>A0ABX2HA42</accession>
<keyword evidence="3" id="KW-1003">Cell membrane</keyword>
<keyword evidence="5 7" id="KW-1133">Transmembrane helix</keyword>
<gene>
    <name evidence="9" type="ORF">G5B17_16280</name>
</gene>
<proteinExistence type="inferred from homology"/>
<dbReference type="SUPFAM" id="SSF161098">
    <property type="entry name" value="MetI-like"/>
    <property type="match status" value="1"/>
</dbReference>
<dbReference type="PANTHER" id="PTHR30193">
    <property type="entry name" value="ABC TRANSPORTER PERMEASE PROTEIN"/>
    <property type="match status" value="1"/>
</dbReference>
<evidence type="ECO:0000256" key="1">
    <source>
        <dbReference type="ARBA" id="ARBA00004651"/>
    </source>
</evidence>
<evidence type="ECO:0000256" key="4">
    <source>
        <dbReference type="ARBA" id="ARBA00022692"/>
    </source>
</evidence>
<keyword evidence="4 7" id="KW-0812">Transmembrane</keyword>
<feature type="transmembrane region" description="Helical" evidence="7">
    <location>
        <begin position="12"/>
        <end position="33"/>
    </location>
</feature>
<dbReference type="Proteomes" id="UP001644719">
    <property type="component" value="Unassembled WGS sequence"/>
</dbReference>
<evidence type="ECO:0000256" key="7">
    <source>
        <dbReference type="RuleBase" id="RU363032"/>
    </source>
</evidence>
<feature type="domain" description="ABC transmembrane type-1" evidence="8">
    <location>
        <begin position="71"/>
        <end position="285"/>
    </location>
</feature>
<feature type="transmembrane region" description="Helical" evidence="7">
    <location>
        <begin position="109"/>
        <end position="129"/>
    </location>
</feature>
<protein>
    <submittedName>
        <fullName evidence="9">Sugar ABC transporter permease</fullName>
    </submittedName>
</protein>
<dbReference type="PANTHER" id="PTHR30193:SF37">
    <property type="entry name" value="INNER MEMBRANE ABC TRANSPORTER PERMEASE PROTEIN YCJO"/>
    <property type="match status" value="1"/>
</dbReference>